<evidence type="ECO:0000313" key="2">
    <source>
        <dbReference type="EMBL" id="KAL3681704.1"/>
    </source>
</evidence>
<feature type="compositionally biased region" description="Basic and acidic residues" evidence="1">
    <location>
        <begin position="1"/>
        <end position="10"/>
    </location>
</feature>
<dbReference type="AlphaFoldDB" id="A0ABD3GTK4"/>
<sequence length="194" mass="22764">MIKNTVDHVRSMSGQDTELEESYGPSNREHPRNIRTYAFGRDEVLDEDGAQIAKWAGAKPDRKQRADTLSAELRELILNWWSERTRVSPVAKKVLKRENHAIQTLDVSQTQFYKEFLEKNRTVMVNGIPMPVKVGQTKFCSLKPRWVKKEVDRYICCCKYHVELMYLLQALNEIRFSHGGAVLWPWRVLQMQER</sequence>
<evidence type="ECO:0000313" key="3">
    <source>
        <dbReference type="Proteomes" id="UP001633002"/>
    </source>
</evidence>
<evidence type="ECO:0000256" key="1">
    <source>
        <dbReference type="SAM" id="MobiDB-lite"/>
    </source>
</evidence>
<keyword evidence="3" id="KW-1185">Reference proteome</keyword>
<protein>
    <submittedName>
        <fullName evidence="2">Uncharacterized protein</fullName>
    </submittedName>
</protein>
<reference evidence="2 3" key="1">
    <citation type="submission" date="2024-09" db="EMBL/GenBank/DDBJ databases">
        <title>Chromosome-scale assembly of Riccia sorocarpa.</title>
        <authorList>
            <person name="Paukszto L."/>
        </authorList>
    </citation>
    <scope>NUCLEOTIDE SEQUENCE [LARGE SCALE GENOMIC DNA]</scope>
    <source>
        <strain evidence="2">LP-2024</strain>
        <tissue evidence="2">Aerial parts of the thallus</tissue>
    </source>
</reference>
<dbReference type="EMBL" id="JBJQOH010000007">
    <property type="protein sequence ID" value="KAL3681704.1"/>
    <property type="molecule type" value="Genomic_DNA"/>
</dbReference>
<organism evidence="2 3">
    <name type="scientific">Riccia sorocarpa</name>
    <dbReference type="NCBI Taxonomy" id="122646"/>
    <lineage>
        <taxon>Eukaryota</taxon>
        <taxon>Viridiplantae</taxon>
        <taxon>Streptophyta</taxon>
        <taxon>Embryophyta</taxon>
        <taxon>Marchantiophyta</taxon>
        <taxon>Marchantiopsida</taxon>
        <taxon>Marchantiidae</taxon>
        <taxon>Marchantiales</taxon>
        <taxon>Ricciaceae</taxon>
        <taxon>Riccia</taxon>
    </lineage>
</organism>
<dbReference type="Proteomes" id="UP001633002">
    <property type="component" value="Unassembled WGS sequence"/>
</dbReference>
<name>A0ABD3GTK4_9MARC</name>
<feature type="region of interest" description="Disordered" evidence="1">
    <location>
        <begin position="1"/>
        <end position="32"/>
    </location>
</feature>
<comment type="caution">
    <text evidence="2">The sequence shown here is derived from an EMBL/GenBank/DDBJ whole genome shotgun (WGS) entry which is preliminary data.</text>
</comment>
<accession>A0ABD3GTK4</accession>
<gene>
    <name evidence="2" type="ORF">R1sor_024660</name>
</gene>
<proteinExistence type="predicted"/>